<organism evidence="1 3">
    <name type="scientific">Pseudoalteromonas maricaloris</name>
    <dbReference type="NCBI Taxonomy" id="184924"/>
    <lineage>
        <taxon>Bacteria</taxon>
        <taxon>Pseudomonadati</taxon>
        <taxon>Pseudomonadota</taxon>
        <taxon>Gammaproteobacteria</taxon>
        <taxon>Alteromonadales</taxon>
        <taxon>Pseudoalteromonadaceae</taxon>
        <taxon>Pseudoalteromonas</taxon>
    </lineage>
</organism>
<keyword evidence="1" id="KW-0251">Elongation factor</keyword>
<evidence type="ECO:0000313" key="2">
    <source>
        <dbReference type="EMBL" id="WOX31177.1"/>
    </source>
</evidence>
<evidence type="ECO:0000313" key="4">
    <source>
        <dbReference type="Proteomes" id="UP001304419"/>
    </source>
</evidence>
<dbReference type="Proteomes" id="UP001304419">
    <property type="component" value="Chromosome 2"/>
</dbReference>
<dbReference type="InterPro" id="IPR007411">
    <property type="entry name" value="EpmC"/>
</dbReference>
<dbReference type="EMBL" id="CP137579">
    <property type="protein sequence ID" value="WOX31177.1"/>
    <property type="molecule type" value="Genomic_DNA"/>
</dbReference>
<dbReference type="EMBL" id="WEIA01000018">
    <property type="protein sequence ID" value="NLR23697.1"/>
    <property type="molecule type" value="Genomic_DNA"/>
</dbReference>
<sequence>MHKIEDLIAVFNGLFLHTLNTELVVGDDEPIYLPANESYPHHRIIFAHGFYASALHEVAHWLVAGEARRQLEDYGYWYCPDGRDKAQQLEFEKVEVKPQAIEWALSVAAGFSFNVSVDNLNGEQTCRFSFQQRVHQQVLALLESGFNTRTTQLLNALSNFYNTPWPLRQQQFNWDIPTELSMEFDDAI</sequence>
<dbReference type="AlphaFoldDB" id="A0A8I2H3F5"/>
<gene>
    <name evidence="1" type="ORF">F9Y85_20715</name>
    <name evidence="2" type="ORF">R5H13_19750</name>
</gene>
<reference evidence="2 4" key="2">
    <citation type="submission" date="2023-10" db="EMBL/GenBank/DDBJ databases">
        <title>To unveil natural product biosynthetic capacity in Pseudoalteromonas.</title>
        <authorList>
            <person name="Wang J."/>
        </authorList>
    </citation>
    <scope>NUCLEOTIDE SEQUENCE [LARGE SCALE GENOMIC DNA]</scope>
    <source>
        <strain evidence="2 4">DSM 15914</strain>
    </source>
</reference>
<evidence type="ECO:0000313" key="1">
    <source>
        <dbReference type="EMBL" id="NLR23697.1"/>
    </source>
</evidence>
<dbReference type="RefSeq" id="WP_045990526.1">
    <property type="nucleotide sequence ID" value="NZ_CBCSDF010000021.1"/>
</dbReference>
<keyword evidence="4" id="KW-1185">Reference proteome</keyword>
<protein>
    <submittedName>
        <fullName evidence="1">Elongation factor P hydroxylase</fullName>
    </submittedName>
</protein>
<evidence type="ECO:0000313" key="3">
    <source>
        <dbReference type="Proteomes" id="UP000646877"/>
    </source>
</evidence>
<proteinExistence type="predicted"/>
<name>A0A8I2H3F5_9GAMM</name>
<dbReference type="Proteomes" id="UP000646877">
    <property type="component" value="Unassembled WGS sequence"/>
</dbReference>
<reference evidence="1" key="1">
    <citation type="submission" date="2019-10" db="EMBL/GenBank/DDBJ databases">
        <authorList>
            <person name="Paulsen S."/>
        </authorList>
    </citation>
    <scope>NUCLEOTIDE SEQUENCE</scope>
    <source>
        <strain evidence="1">LMG 19692</strain>
    </source>
</reference>
<dbReference type="GO" id="GO:0003746">
    <property type="term" value="F:translation elongation factor activity"/>
    <property type="evidence" value="ECO:0007669"/>
    <property type="project" value="UniProtKB-KW"/>
</dbReference>
<dbReference type="Pfam" id="PF04315">
    <property type="entry name" value="EpmC"/>
    <property type="match status" value="1"/>
</dbReference>
<keyword evidence="1" id="KW-0648">Protein biosynthesis</keyword>
<accession>A0A8I2H3F5</accession>